<name>A0A645FI83_9ZZZZ</name>
<comment type="caution">
    <text evidence="2">The sequence shown here is derived from an EMBL/GenBank/DDBJ whole genome shotgun (WGS) entry which is preliminary data.</text>
</comment>
<organism evidence="2">
    <name type="scientific">bioreactor metagenome</name>
    <dbReference type="NCBI Taxonomy" id="1076179"/>
    <lineage>
        <taxon>unclassified sequences</taxon>
        <taxon>metagenomes</taxon>
        <taxon>ecological metagenomes</taxon>
    </lineage>
</organism>
<dbReference type="AlphaFoldDB" id="A0A645FI83"/>
<proteinExistence type="predicted"/>
<gene>
    <name evidence="2" type="ORF">SDC9_159262</name>
</gene>
<reference evidence="2" key="1">
    <citation type="submission" date="2019-08" db="EMBL/GenBank/DDBJ databases">
        <authorList>
            <person name="Kucharzyk K."/>
            <person name="Murdoch R.W."/>
            <person name="Higgins S."/>
            <person name="Loffler F."/>
        </authorList>
    </citation>
    <scope>NUCLEOTIDE SEQUENCE</scope>
</reference>
<protein>
    <submittedName>
        <fullName evidence="2">Uncharacterized protein</fullName>
    </submittedName>
</protein>
<accession>A0A645FI83</accession>
<evidence type="ECO:0000256" key="1">
    <source>
        <dbReference type="SAM" id="Phobius"/>
    </source>
</evidence>
<sequence>MTTYSGCCGGVRLKVGNMTASNAIAADPANRTIICRVETLFFFLFSVKVNIGAFICFSLLKTEKIGLYISCSGSIPLPAKYFFSSFSSSVVDTPLKYFPSSLSISFIYFVFFLSAVHNHITKSFSCPREIYGDGIFRHRHYLCYLLQFHLFHILHP</sequence>
<keyword evidence="1" id="KW-0812">Transmembrane</keyword>
<feature type="transmembrane region" description="Helical" evidence="1">
    <location>
        <begin position="97"/>
        <end position="116"/>
    </location>
</feature>
<keyword evidence="1" id="KW-0472">Membrane</keyword>
<evidence type="ECO:0000313" key="2">
    <source>
        <dbReference type="EMBL" id="MPN11953.1"/>
    </source>
</evidence>
<dbReference type="EMBL" id="VSSQ01058226">
    <property type="protein sequence ID" value="MPN11953.1"/>
    <property type="molecule type" value="Genomic_DNA"/>
</dbReference>
<feature type="transmembrane region" description="Helical" evidence="1">
    <location>
        <begin position="40"/>
        <end position="60"/>
    </location>
</feature>
<keyword evidence="1" id="KW-1133">Transmembrane helix</keyword>